<dbReference type="PANTHER" id="PTHR21240">
    <property type="entry name" value="2-AMINO-3-CARBOXYLMUCONATE-6-SEMIALDEHYDE DECARBOXYLASE"/>
    <property type="match status" value="1"/>
</dbReference>
<dbReference type="GO" id="GO:0019748">
    <property type="term" value="P:secondary metabolic process"/>
    <property type="evidence" value="ECO:0007669"/>
    <property type="project" value="TreeGrafter"/>
</dbReference>
<dbReference type="EMBL" id="FQUX01000003">
    <property type="protein sequence ID" value="SHF27086.1"/>
    <property type="molecule type" value="Genomic_DNA"/>
</dbReference>
<dbReference type="InterPro" id="IPR006680">
    <property type="entry name" value="Amidohydro-rel"/>
</dbReference>
<dbReference type="AlphaFoldDB" id="A0A1M5AAM1"/>
<evidence type="ECO:0000256" key="2">
    <source>
        <dbReference type="SAM" id="SignalP"/>
    </source>
</evidence>
<evidence type="ECO:0000259" key="3">
    <source>
        <dbReference type="Pfam" id="PF04909"/>
    </source>
</evidence>
<evidence type="ECO:0000256" key="1">
    <source>
        <dbReference type="ARBA" id="ARBA00023239"/>
    </source>
</evidence>
<dbReference type="Gene3D" id="3.20.20.140">
    <property type="entry name" value="Metal-dependent hydrolases"/>
    <property type="match status" value="1"/>
</dbReference>
<gene>
    <name evidence="4" type="ORF">SAMN03080594_103157</name>
</gene>
<keyword evidence="2" id="KW-0732">Signal</keyword>
<sequence>MKRQVLKITLLIFSITCSSSLAQETLDAFLKDQPIIDMHFHITKGYGDNEIYRHLNVDIDSAKLYWAIEDYKKNNVVLALGGGPLKYAKMYAGAERLFWSGLIFPCTKTVEQDEPCEKEFYSESELREIYQIGNFKSLGESMFNYYGIPPTDVRLEPYWKIAMEYNIPIGIHADSGPPVERVNKEERPNYNPAYANPELLKPILEKYPKLKLYLMHYGGEYSDQSLNLMKEYPQIYCEISAVSMFLPKEVWEPNVKKLFSEGLGDRLMFASDYFGTVRKNIEIIYNLDWLSEEQKGDVFYNNAARFLGLSDSEIREHRKKLN</sequence>
<evidence type="ECO:0000313" key="5">
    <source>
        <dbReference type="Proteomes" id="UP000184406"/>
    </source>
</evidence>
<name>A0A1M5AAM1_9FLAO</name>
<dbReference type="InterPro" id="IPR032465">
    <property type="entry name" value="ACMSD"/>
</dbReference>
<evidence type="ECO:0000313" key="4">
    <source>
        <dbReference type="EMBL" id="SHF27086.1"/>
    </source>
</evidence>
<dbReference type="RefSeq" id="WP_072861780.1">
    <property type="nucleotide sequence ID" value="NZ_FQUX01000003.1"/>
</dbReference>
<feature type="signal peptide" evidence="2">
    <location>
        <begin position="1"/>
        <end position="22"/>
    </location>
</feature>
<dbReference type="InterPro" id="IPR032466">
    <property type="entry name" value="Metal_Hydrolase"/>
</dbReference>
<feature type="chain" id="PRO_5012883562" description="Amidohydrolase-related domain-containing protein" evidence="2">
    <location>
        <begin position="23"/>
        <end position="322"/>
    </location>
</feature>
<dbReference type="Pfam" id="PF04909">
    <property type="entry name" value="Amidohydro_2"/>
    <property type="match status" value="1"/>
</dbReference>
<dbReference type="GO" id="GO:0005737">
    <property type="term" value="C:cytoplasm"/>
    <property type="evidence" value="ECO:0007669"/>
    <property type="project" value="TreeGrafter"/>
</dbReference>
<keyword evidence="1" id="KW-0456">Lyase</keyword>
<dbReference type="SUPFAM" id="SSF51556">
    <property type="entry name" value="Metallo-dependent hydrolases"/>
    <property type="match status" value="1"/>
</dbReference>
<feature type="domain" description="Amidohydrolase-related" evidence="3">
    <location>
        <begin position="147"/>
        <end position="309"/>
    </location>
</feature>
<reference evidence="5" key="1">
    <citation type="submission" date="2016-11" db="EMBL/GenBank/DDBJ databases">
        <authorList>
            <person name="Varghese N."/>
            <person name="Submissions S."/>
        </authorList>
    </citation>
    <scope>NUCLEOTIDE SEQUENCE [LARGE SCALE GENOMIC DNA]</scope>
    <source>
        <strain evidence="5">DSM 17539</strain>
    </source>
</reference>
<protein>
    <recommendedName>
        <fullName evidence="3">Amidohydrolase-related domain-containing protein</fullName>
    </recommendedName>
</protein>
<dbReference type="OrthoDB" id="5450317at2"/>
<dbReference type="PANTHER" id="PTHR21240:SF28">
    <property type="entry name" value="ISO-OROTATE DECARBOXYLASE (EUROFUNG)"/>
    <property type="match status" value="1"/>
</dbReference>
<dbReference type="GO" id="GO:0016787">
    <property type="term" value="F:hydrolase activity"/>
    <property type="evidence" value="ECO:0007669"/>
    <property type="project" value="InterPro"/>
</dbReference>
<dbReference type="Proteomes" id="UP000184406">
    <property type="component" value="Unassembled WGS sequence"/>
</dbReference>
<proteinExistence type="predicted"/>
<dbReference type="GO" id="GO:0016831">
    <property type="term" value="F:carboxy-lyase activity"/>
    <property type="evidence" value="ECO:0007669"/>
    <property type="project" value="InterPro"/>
</dbReference>
<organism evidence="4 5">
    <name type="scientific">Arenibacter palladensis</name>
    <dbReference type="NCBI Taxonomy" id="237373"/>
    <lineage>
        <taxon>Bacteria</taxon>
        <taxon>Pseudomonadati</taxon>
        <taxon>Bacteroidota</taxon>
        <taxon>Flavobacteriia</taxon>
        <taxon>Flavobacteriales</taxon>
        <taxon>Flavobacteriaceae</taxon>
        <taxon>Arenibacter</taxon>
    </lineage>
</organism>
<keyword evidence="5" id="KW-1185">Reference proteome</keyword>
<accession>A0A1M5AAM1</accession>